<sequence>MPSTHTTTEQSLRSITNRLHEFDPKSYDWEEWKFYLIHIWKWKQSVKIQKKRNLLITALVVQPFKTLLSICKPKKPTECSYKELIEKLRSNYIRVTFPSTERIKFFATRQEST</sequence>
<dbReference type="Proteomes" id="UP000663856">
    <property type="component" value="Unassembled WGS sequence"/>
</dbReference>
<gene>
    <name evidence="2" type="ORF">OVN521_LOCUS29406</name>
    <name evidence="1" type="ORF">WKI299_LOCUS22509</name>
</gene>
<proteinExistence type="predicted"/>
<dbReference type="AlphaFoldDB" id="A0A816US46"/>
<reference evidence="1" key="1">
    <citation type="submission" date="2021-02" db="EMBL/GenBank/DDBJ databases">
        <authorList>
            <person name="Nowell W R."/>
        </authorList>
    </citation>
    <scope>NUCLEOTIDE SEQUENCE</scope>
</reference>
<evidence type="ECO:0000313" key="3">
    <source>
        <dbReference type="Proteomes" id="UP000663856"/>
    </source>
</evidence>
<evidence type="ECO:0000313" key="4">
    <source>
        <dbReference type="Proteomes" id="UP000663866"/>
    </source>
</evidence>
<dbReference type="Proteomes" id="UP000663866">
    <property type="component" value="Unassembled WGS sequence"/>
</dbReference>
<comment type="caution">
    <text evidence="1">The sequence shown here is derived from an EMBL/GenBank/DDBJ whole genome shotgun (WGS) entry which is preliminary data.</text>
</comment>
<accession>A0A816US46</accession>
<keyword evidence="4" id="KW-1185">Reference proteome</keyword>
<organism evidence="1 3">
    <name type="scientific">Rotaria magnacalcarata</name>
    <dbReference type="NCBI Taxonomy" id="392030"/>
    <lineage>
        <taxon>Eukaryota</taxon>
        <taxon>Metazoa</taxon>
        <taxon>Spiralia</taxon>
        <taxon>Gnathifera</taxon>
        <taxon>Rotifera</taxon>
        <taxon>Eurotatoria</taxon>
        <taxon>Bdelloidea</taxon>
        <taxon>Philodinida</taxon>
        <taxon>Philodinidae</taxon>
        <taxon>Rotaria</taxon>
    </lineage>
</organism>
<protein>
    <submittedName>
        <fullName evidence="1">Uncharacterized protein</fullName>
    </submittedName>
</protein>
<name>A0A816US46_9BILA</name>
<evidence type="ECO:0000313" key="2">
    <source>
        <dbReference type="EMBL" id="CAF4258110.1"/>
    </source>
</evidence>
<dbReference type="EMBL" id="CAJOBG010009068">
    <property type="protein sequence ID" value="CAF4258110.1"/>
    <property type="molecule type" value="Genomic_DNA"/>
</dbReference>
<dbReference type="EMBL" id="CAJNRF010009693">
    <property type="protein sequence ID" value="CAF2112403.1"/>
    <property type="molecule type" value="Genomic_DNA"/>
</dbReference>
<evidence type="ECO:0000313" key="1">
    <source>
        <dbReference type="EMBL" id="CAF2112403.1"/>
    </source>
</evidence>